<name>A0A5L4H4C3_CAMFE</name>
<dbReference type="InterPro" id="IPR016047">
    <property type="entry name" value="M23ase_b-sheet_dom"/>
</dbReference>
<feature type="signal peptide" evidence="1">
    <location>
        <begin position="1"/>
        <end position="20"/>
    </location>
</feature>
<dbReference type="CDD" id="cd12797">
    <property type="entry name" value="M23_peptidase"/>
    <property type="match status" value="1"/>
</dbReference>
<feature type="chain" id="PRO_5033491677" evidence="1">
    <location>
        <begin position="21"/>
        <end position="269"/>
    </location>
</feature>
<feature type="domain" description="M23ase beta-sheet core" evidence="2">
    <location>
        <begin position="164"/>
        <end position="258"/>
    </location>
</feature>
<dbReference type="GO" id="GO:0004222">
    <property type="term" value="F:metalloendopeptidase activity"/>
    <property type="evidence" value="ECO:0007669"/>
    <property type="project" value="TreeGrafter"/>
</dbReference>
<evidence type="ECO:0000313" key="6">
    <source>
        <dbReference type="Proteomes" id="UP000557842"/>
    </source>
</evidence>
<sequence length="269" mass="29836">MQRFLLILLLFITAAFSATIGNGETQIISIESQYAGKLTANDKKISWIDHPLKPGFKIAFVPASYYETKNINVKNSLDGEMGITEFELVKKDYKQEKITVSESKVKPPQSVMKRIDKERREAQQIYKTVSKGLFFNDKFISPMNSFITSDFGTARVFNGLIKSYHGGTDFRAAVGESVIAANSGIVKIAKDRYYAGKSVVIDHGSGIYTQYYHLSDIIVKVGQKVNKGDILGLSGDSGRVSGPHLHFGVIINNVQVNPLDFISKINMVL</sequence>
<gene>
    <name evidence="4" type="ORF">AAH17_00125</name>
    <name evidence="5" type="ORF">AAH24_02185</name>
    <name evidence="3" type="ORF">BVH53_04425</name>
</gene>
<dbReference type="SUPFAM" id="SSF51261">
    <property type="entry name" value="Duplicated hybrid motif"/>
    <property type="match status" value="1"/>
</dbReference>
<evidence type="ECO:0000259" key="2">
    <source>
        <dbReference type="Pfam" id="PF01551"/>
    </source>
</evidence>
<dbReference type="Pfam" id="PF01551">
    <property type="entry name" value="Peptidase_M23"/>
    <property type="match status" value="1"/>
</dbReference>
<dbReference type="PANTHER" id="PTHR21666:SF270">
    <property type="entry name" value="MUREIN HYDROLASE ACTIVATOR ENVC"/>
    <property type="match status" value="1"/>
</dbReference>
<dbReference type="RefSeq" id="WP_038453357.1">
    <property type="nucleotide sequence ID" value="NZ_AABUZP020000005.1"/>
</dbReference>
<protein>
    <submittedName>
        <fullName evidence="4">M23 family metallopeptidase</fullName>
    </submittedName>
</protein>
<comment type="caution">
    <text evidence="4">The sequence shown here is derived from an EMBL/GenBank/DDBJ whole genome shotgun (WGS) entry which is preliminary data.</text>
</comment>
<reference evidence="4 6" key="1">
    <citation type="submission" date="2018-05" db="EMBL/GenBank/DDBJ databases">
        <authorList>
            <consortium name="PulseNet: The National Subtyping Network for Foodborne Disease Surveillance"/>
            <person name="Tarr C.L."/>
            <person name="Trees E."/>
            <person name="Katz L.S."/>
            <person name="Carleton-Romer H.A."/>
            <person name="Stroika S."/>
            <person name="Kucerova Z."/>
            <person name="Roache K.F."/>
            <person name="Sabol A.L."/>
            <person name="Besser J."/>
            <person name="Gerner-Smidt P."/>
        </authorList>
    </citation>
    <scope>NUCLEOTIDE SEQUENCE</scope>
    <source>
        <strain evidence="4">2014D-0197</strain>
        <strain evidence="3 6">2016D-0221</strain>
        <strain evidence="5">D4313</strain>
    </source>
</reference>
<dbReference type="EMBL" id="AACCXM010000001">
    <property type="protein sequence ID" value="EAK0468181.1"/>
    <property type="molecule type" value="Genomic_DNA"/>
</dbReference>
<dbReference type="PANTHER" id="PTHR21666">
    <property type="entry name" value="PEPTIDASE-RELATED"/>
    <property type="match status" value="1"/>
</dbReference>
<dbReference type="EMBL" id="AACCXK010000001">
    <property type="protein sequence ID" value="EAK0452069.1"/>
    <property type="molecule type" value="Genomic_DNA"/>
</dbReference>
<evidence type="ECO:0000313" key="5">
    <source>
        <dbReference type="EMBL" id="EAK0468181.1"/>
    </source>
</evidence>
<evidence type="ECO:0000256" key="1">
    <source>
        <dbReference type="SAM" id="SignalP"/>
    </source>
</evidence>
<dbReference type="AlphaFoldDB" id="A0A5L4H4C3"/>
<accession>A0A5L4H4C3</accession>
<evidence type="ECO:0000313" key="3">
    <source>
        <dbReference type="EMBL" id="EAI5407942.1"/>
    </source>
</evidence>
<organism evidence="4">
    <name type="scientific">Campylobacter fetus</name>
    <dbReference type="NCBI Taxonomy" id="196"/>
    <lineage>
        <taxon>Bacteria</taxon>
        <taxon>Pseudomonadati</taxon>
        <taxon>Campylobacterota</taxon>
        <taxon>Epsilonproteobacteria</taxon>
        <taxon>Campylobacterales</taxon>
        <taxon>Campylobacteraceae</taxon>
        <taxon>Campylobacter</taxon>
    </lineage>
</organism>
<dbReference type="Gene3D" id="2.70.70.10">
    <property type="entry name" value="Glucose Permease (Domain IIA)"/>
    <property type="match status" value="1"/>
</dbReference>
<keyword evidence="1" id="KW-0732">Signal</keyword>
<evidence type="ECO:0000313" key="4">
    <source>
        <dbReference type="EMBL" id="EAK0452069.1"/>
    </source>
</evidence>
<dbReference type="InterPro" id="IPR011055">
    <property type="entry name" value="Dup_hybrid_motif"/>
</dbReference>
<proteinExistence type="predicted"/>
<dbReference type="EMBL" id="AABQDW010000006">
    <property type="protein sequence ID" value="EAI5407942.1"/>
    <property type="molecule type" value="Genomic_DNA"/>
</dbReference>
<dbReference type="Proteomes" id="UP000557842">
    <property type="component" value="Unassembled WGS sequence"/>
</dbReference>
<dbReference type="InterPro" id="IPR050570">
    <property type="entry name" value="Cell_wall_metabolism_enzyme"/>
</dbReference>